<reference evidence="1 4" key="2">
    <citation type="submission" date="2016-11" db="EMBL/GenBank/DDBJ databases">
        <title>Genomic analysis of Caldithrix abyssi and proposal of a novel bacterial phylum Caldithrichaeota.</title>
        <authorList>
            <person name="Kublanov I."/>
            <person name="Sigalova O."/>
            <person name="Gavrilov S."/>
            <person name="Lebedinsky A."/>
            <person name="Ivanova N."/>
            <person name="Daum C."/>
            <person name="Reddy T."/>
            <person name="Klenk H.P."/>
            <person name="Goker M."/>
            <person name="Reva O."/>
            <person name="Miroshnichenko M."/>
            <person name="Kyprides N."/>
            <person name="Woyke T."/>
            <person name="Gelfand M."/>
        </authorList>
    </citation>
    <scope>NUCLEOTIDE SEQUENCE [LARGE SCALE GENOMIC DNA]</scope>
    <source>
        <strain evidence="1 4">LF13</strain>
    </source>
</reference>
<dbReference type="EMBL" id="CM001402">
    <property type="protein sequence ID" value="EHO41479.1"/>
    <property type="molecule type" value="Genomic_DNA"/>
</dbReference>
<organism evidence="2 3">
    <name type="scientific">Caldithrix abyssi DSM 13497</name>
    <dbReference type="NCBI Taxonomy" id="880073"/>
    <lineage>
        <taxon>Bacteria</taxon>
        <taxon>Pseudomonadati</taxon>
        <taxon>Calditrichota</taxon>
        <taxon>Calditrichia</taxon>
        <taxon>Calditrichales</taxon>
        <taxon>Calditrichaceae</taxon>
        <taxon>Caldithrix</taxon>
    </lineage>
</organism>
<dbReference type="STRING" id="880073.Cabys_620"/>
<evidence type="ECO:0000313" key="4">
    <source>
        <dbReference type="Proteomes" id="UP000183868"/>
    </source>
</evidence>
<dbReference type="Gene3D" id="3.40.1230.10">
    <property type="entry name" value="MTH938-like"/>
    <property type="match status" value="1"/>
</dbReference>
<keyword evidence="3" id="KW-1185">Reference proteome</keyword>
<dbReference type="InterPro" id="IPR036748">
    <property type="entry name" value="MTH938-like_sf"/>
</dbReference>
<dbReference type="SUPFAM" id="SSF64076">
    <property type="entry name" value="MTH938-like"/>
    <property type="match status" value="1"/>
</dbReference>
<sequence>MKTYRFSQGPIEEVSWGKFVINGRAHFKNSDGTLTGAGKDICLIGKMLSPWRERKGHLLTQDMVRRVASADVDTVIIGNGFNGALQVPDKVKAFLEESGKTVIIEKTPQACERFNRMFRQGAKVALLAHGTC</sequence>
<dbReference type="PANTHER" id="PTHR15811">
    <property type="entry name" value="MTH938 DOMAIN-CONTAINING PROTEIN"/>
    <property type="match status" value="1"/>
</dbReference>
<dbReference type="InParanoid" id="H1XTK4"/>
<accession>H1XTK4</accession>
<proteinExistence type="predicted"/>
<dbReference type="GO" id="GO:0005737">
    <property type="term" value="C:cytoplasm"/>
    <property type="evidence" value="ECO:0007669"/>
    <property type="project" value="TreeGrafter"/>
</dbReference>
<dbReference type="KEGG" id="caby:Cabys_620"/>
<evidence type="ECO:0008006" key="5">
    <source>
        <dbReference type="Google" id="ProtNLM"/>
    </source>
</evidence>
<dbReference type="HOGENOM" id="CLU_074390_5_0_0"/>
<dbReference type="AlphaFoldDB" id="H1XTK4"/>
<dbReference type="eggNOG" id="COG1504">
    <property type="taxonomic scope" value="Bacteria"/>
</dbReference>
<dbReference type="Proteomes" id="UP000183868">
    <property type="component" value="Chromosome"/>
</dbReference>
<dbReference type="RefSeq" id="WP_006928612.1">
    <property type="nucleotide sequence ID" value="NZ_CM001402.1"/>
</dbReference>
<dbReference type="PANTHER" id="PTHR15811:SF5">
    <property type="entry name" value="MTH938 DOMAIN-CONTAINING PROTEIN"/>
    <property type="match status" value="1"/>
</dbReference>
<dbReference type="Proteomes" id="UP000004671">
    <property type="component" value="Chromosome"/>
</dbReference>
<dbReference type="OrthoDB" id="1493668at2"/>
<dbReference type="EMBL" id="CP018099">
    <property type="protein sequence ID" value="APF17371.1"/>
    <property type="molecule type" value="Genomic_DNA"/>
</dbReference>
<evidence type="ECO:0000313" key="1">
    <source>
        <dbReference type="EMBL" id="APF17371.1"/>
    </source>
</evidence>
<evidence type="ECO:0000313" key="3">
    <source>
        <dbReference type="Proteomes" id="UP000004671"/>
    </source>
</evidence>
<reference evidence="2 3" key="1">
    <citation type="submission" date="2011-09" db="EMBL/GenBank/DDBJ databases">
        <title>The permanent draft genome of Caldithrix abyssi DSM 13497.</title>
        <authorList>
            <consortium name="US DOE Joint Genome Institute (JGI-PGF)"/>
            <person name="Lucas S."/>
            <person name="Han J."/>
            <person name="Lapidus A."/>
            <person name="Bruce D."/>
            <person name="Goodwin L."/>
            <person name="Pitluck S."/>
            <person name="Peters L."/>
            <person name="Kyrpides N."/>
            <person name="Mavromatis K."/>
            <person name="Ivanova N."/>
            <person name="Mikhailova N."/>
            <person name="Chertkov O."/>
            <person name="Detter J.C."/>
            <person name="Tapia R."/>
            <person name="Han C."/>
            <person name="Land M."/>
            <person name="Hauser L."/>
            <person name="Markowitz V."/>
            <person name="Cheng J.-F."/>
            <person name="Hugenholtz P."/>
            <person name="Woyke T."/>
            <person name="Wu D."/>
            <person name="Spring S."/>
            <person name="Brambilla E."/>
            <person name="Klenk H.-P."/>
            <person name="Eisen J.A."/>
        </authorList>
    </citation>
    <scope>NUCLEOTIDE SEQUENCE [LARGE SCALE GENOMIC DNA]</scope>
    <source>
        <strain evidence="2 3">DSM 13497</strain>
    </source>
</reference>
<evidence type="ECO:0000313" key="2">
    <source>
        <dbReference type="EMBL" id="EHO41479.1"/>
    </source>
</evidence>
<protein>
    <recommendedName>
        <fullName evidence="5">Mth938-like domain-containing protein</fullName>
    </recommendedName>
</protein>
<dbReference type="InterPro" id="IPR007523">
    <property type="entry name" value="NDUFAF3/AAMDC"/>
</dbReference>
<gene>
    <name evidence="1" type="ORF">Cabys_620</name>
    <name evidence="2" type="ORF">Calab_1865</name>
</gene>
<name>H1XTK4_CALAY</name>
<dbReference type="PaxDb" id="880073-Calab_1865"/>
<dbReference type="Pfam" id="PF04430">
    <property type="entry name" value="DUF498"/>
    <property type="match status" value="1"/>
</dbReference>